<feature type="domain" description="SUN" evidence="7">
    <location>
        <begin position="277"/>
        <end position="496"/>
    </location>
</feature>
<evidence type="ECO:0000259" key="7">
    <source>
        <dbReference type="PROSITE" id="PS51469"/>
    </source>
</evidence>
<dbReference type="InterPro" id="IPR045119">
    <property type="entry name" value="SUN1-5"/>
</dbReference>
<feature type="coiled-coil region" evidence="5">
    <location>
        <begin position="169"/>
        <end position="229"/>
    </location>
</feature>
<evidence type="ECO:0000256" key="1">
    <source>
        <dbReference type="ARBA" id="ARBA00004370"/>
    </source>
</evidence>
<evidence type="ECO:0000313" key="8">
    <source>
        <dbReference type="EMBL" id="PWZ20453.1"/>
    </source>
</evidence>
<feature type="compositionally biased region" description="Polar residues" evidence="6">
    <location>
        <begin position="1"/>
        <end position="26"/>
    </location>
</feature>
<dbReference type="GO" id="GO:0016020">
    <property type="term" value="C:membrane"/>
    <property type="evidence" value="ECO:0007669"/>
    <property type="project" value="UniProtKB-SubCell"/>
</dbReference>
<accession>A0A3L6EJ05</accession>
<feature type="region of interest" description="Disordered" evidence="6">
    <location>
        <begin position="1"/>
        <end position="39"/>
    </location>
</feature>
<gene>
    <name evidence="8" type="primary">SUN1</name>
    <name evidence="8" type="ORF">Zm00014a_022045</name>
</gene>
<keyword evidence="3" id="KW-1133">Transmembrane helix</keyword>
<proteinExistence type="predicted"/>
<name>A0A3L6EJ05_MAIZE</name>
<dbReference type="EMBL" id="NCVQ01000006">
    <property type="protein sequence ID" value="PWZ20453.1"/>
    <property type="molecule type" value="Genomic_DNA"/>
</dbReference>
<dbReference type="AlphaFoldDB" id="A0A3L6EJ05"/>
<comment type="subcellular location">
    <subcellularLocation>
        <location evidence="1">Membrane</location>
    </subcellularLocation>
</comment>
<dbReference type="PROSITE" id="PS51469">
    <property type="entry name" value="SUN"/>
    <property type="match status" value="1"/>
</dbReference>
<dbReference type="Pfam" id="PF07738">
    <property type="entry name" value="Sad1_UNC"/>
    <property type="match status" value="2"/>
</dbReference>
<dbReference type="Gene3D" id="2.60.120.260">
    <property type="entry name" value="Galactose-binding domain-like"/>
    <property type="match status" value="1"/>
</dbReference>
<keyword evidence="2" id="KW-0812">Transmembrane</keyword>
<keyword evidence="4" id="KW-0472">Membrane</keyword>
<comment type="caution">
    <text evidence="8">The sequence shown here is derived from an EMBL/GenBank/DDBJ whole genome shotgun (WGS) entry which is preliminary data.</text>
</comment>
<evidence type="ECO:0000256" key="2">
    <source>
        <dbReference type="ARBA" id="ARBA00022692"/>
    </source>
</evidence>
<dbReference type="ExpressionAtlas" id="A0A3L6EJ05">
    <property type="expression patterns" value="baseline and differential"/>
</dbReference>
<dbReference type="PANTHER" id="PTHR12911:SF8">
    <property type="entry name" value="KLAROID PROTEIN-RELATED"/>
    <property type="match status" value="1"/>
</dbReference>
<protein>
    <submittedName>
        <fullName evidence="8">Protein SAD1/UNC-84 domain protein 1</fullName>
    </submittedName>
</protein>
<evidence type="ECO:0000256" key="4">
    <source>
        <dbReference type="ARBA" id="ARBA00023136"/>
    </source>
</evidence>
<organism evidence="8">
    <name type="scientific">Zea mays</name>
    <name type="common">Maize</name>
    <dbReference type="NCBI Taxonomy" id="4577"/>
    <lineage>
        <taxon>Eukaryota</taxon>
        <taxon>Viridiplantae</taxon>
        <taxon>Streptophyta</taxon>
        <taxon>Embryophyta</taxon>
        <taxon>Tracheophyta</taxon>
        <taxon>Spermatophyta</taxon>
        <taxon>Magnoliopsida</taxon>
        <taxon>Liliopsida</taxon>
        <taxon>Poales</taxon>
        <taxon>Poaceae</taxon>
        <taxon>PACMAD clade</taxon>
        <taxon>Panicoideae</taxon>
        <taxon>Andropogonodae</taxon>
        <taxon>Andropogoneae</taxon>
        <taxon>Tripsacinae</taxon>
        <taxon>Zea</taxon>
    </lineage>
</organism>
<evidence type="ECO:0000256" key="5">
    <source>
        <dbReference type="SAM" id="Coils"/>
    </source>
</evidence>
<evidence type="ECO:0000256" key="3">
    <source>
        <dbReference type="ARBA" id="ARBA00022989"/>
    </source>
</evidence>
<dbReference type="GO" id="GO:0005635">
    <property type="term" value="C:nuclear envelope"/>
    <property type="evidence" value="ECO:0007669"/>
    <property type="project" value="UniProtKB-ARBA"/>
</dbReference>
<sequence length="503" mass="55552">MTMSASTAAIRTANTNGNHAVSSDSHSSQDARQRTAGITKRKALPSILQKIPSNDLSHTIRGESVLQKSNYSSEGRKDVVASATAERQNKNTTNVVASAAAVRQKKSPTKQENANWVTALSVLVKLCLLISATAWMGQVFWRWQSGELSFTTLDMENRLSRVEGFKKTAKMLQLQLDVLDKKLENEIDKAKGVIAKQFEDKGNKIEKKMKILEDKTDKLDKSLAELSDMGFLSKNEFEEILSQLKKKKGFGGTDDEISLDDIRLYAKDVVEMEIARHSADGLGMVDYALGSGGAKVVSHSEPFMNGKNYLPGRSNVHTTAQKMLEPSFGQPGECFAVKGSSGFVKVKLRTAIIPEAVTLEHVDKVWLMLRRHGYSLGPLSLTMLDVSSCPLLTSYSVLDRSISLKSVAYDRSSAPKDFQVRGWYQGPHDDSEKDSNVMSTLGEFSYDLDKSNAQTFQLERTAQSRVVNMVQLDISSNHGNLELTCIYRFRVHGRKPVSPSTGG</sequence>
<dbReference type="InterPro" id="IPR012919">
    <property type="entry name" value="SUN_dom"/>
</dbReference>
<keyword evidence="5" id="KW-0175">Coiled coil</keyword>
<dbReference type="PANTHER" id="PTHR12911">
    <property type="entry name" value="SAD1/UNC-84-LIKE PROTEIN-RELATED"/>
    <property type="match status" value="1"/>
</dbReference>
<reference evidence="8" key="1">
    <citation type="journal article" date="2018" name="Nat. Genet.">
        <title>Extensive intraspecific gene order and gene structural variations between Mo17 and other maize genomes.</title>
        <authorList>
            <person name="Sun S."/>
            <person name="Zhou Y."/>
            <person name="Chen J."/>
            <person name="Shi J."/>
            <person name="Zhao H."/>
            <person name="Zhao H."/>
            <person name="Song W."/>
            <person name="Zhang M."/>
            <person name="Cui Y."/>
            <person name="Dong X."/>
            <person name="Liu H."/>
            <person name="Ma X."/>
            <person name="Jiao Y."/>
            <person name="Wang B."/>
            <person name="Wei X."/>
            <person name="Stein J.C."/>
            <person name="Glaubitz J.C."/>
            <person name="Lu F."/>
            <person name="Yu G."/>
            <person name="Liang C."/>
            <person name="Fengler K."/>
            <person name="Li B."/>
            <person name="Rafalski A."/>
            <person name="Schnable P.S."/>
            <person name="Ware D.H."/>
            <person name="Buckler E.S."/>
            <person name="Lai J."/>
        </authorList>
    </citation>
    <scope>NUCLEOTIDE SEQUENCE [LARGE SCALE GENOMIC DNA]</scope>
    <source>
        <tissue evidence="8">Seedling</tissue>
    </source>
</reference>
<evidence type="ECO:0000256" key="6">
    <source>
        <dbReference type="SAM" id="MobiDB-lite"/>
    </source>
</evidence>
<dbReference type="Proteomes" id="UP000251960">
    <property type="component" value="Chromosome 5"/>
</dbReference>